<dbReference type="EMBL" id="JFFI01000808">
    <property type="protein sequence ID" value="KXH65813.1"/>
    <property type="molecule type" value="Genomic_DNA"/>
</dbReference>
<organism evidence="1 2">
    <name type="scientific">Colletotrichum salicis</name>
    <dbReference type="NCBI Taxonomy" id="1209931"/>
    <lineage>
        <taxon>Eukaryota</taxon>
        <taxon>Fungi</taxon>
        <taxon>Dikarya</taxon>
        <taxon>Ascomycota</taxon>
        <taxon>Pezizomycotina</taxon>
        <taxon>Sordariomycetes</taxon>
        <taxon>Hypocreomycetidae</taxon>
        <taxon>Glomerellales</taxon>
        <taxon>Glomerellaceae</taxon>
        <taxon>Colletotrichum</taxon>
        <taxon>Colletotrichum acutatum species complex</taxon>
    </lineage>
</organism>
<reference evidence="1 2" key="1">
    <citation type="submission" date="2014-02" db="EMBL/GenBank/DDBJ databases">
        <title>The genome sequence of Colletotrichum salicis CBS 607.94.</title>
        <authorList>
            <person name="Baroncelli R."/>
            <person name="Thon M.R."/>
        </authorList>
    </citation>
    <scope>NUCLEOTIDE SEQUENCE [LARGE SCALE GENOMIC DNA]</scope>
    <source>
        <strain evidence="1 2">CBS 607.94</strain>
    </source>
</reference>
<dbReference type="AlphaFoldDB" id="A0A135UZJ2"/>
<dbReference type="InterPro" id="IPR032675">
    <property type="entry name" value="LRR_dom_sf"/>
</dbReference>
<evidence type="ECO:0000313" key="2">
    <source>
        <dbReference type="Proteomes" id="UP000070121"/>
    </source>
</evidence>
<gene>
    <name evidence="1" type="ORF">CSAL01_07519</name>
</gene>
<dbReference type="Gene3D" id="3.80.10.10">
    <property type="entry name" value="Ribonuclease Inhibitor"/>
    <property type="match status" value="1"/>
</dbReference>
<keyword evidence="2" id="KW-1185">Reference proteome</keyword>
<sequence length="522" mass="58713">MNASSSARAMTPATAKPALHIVICDTIFEQLALRGDHRTLANCALLNKQLSEPASRQLYGVQFDPAESWGGEATEGLWETLSADMAVCTEHPGEMIFPATYHLCLLYIRHLDLLNFFSNSGCVAFPDEQFIAENRHAAVAAQQNLGPITDRSIVAANHICTEAPSIGCFGHRLLLAAFGSNREADSSPGTNLELPSSPSFRYMSTLSLTSLTISFNFQPSPQNRSRFRRWPEENPSKVATWLNSCQALRSIHLFRFPDLVPAVADALPYLHLHRLHDFSTGCCKDFYKKLGTQQLEYPFLAECSDEGLVDLNPEQKERGELVIKAVMAMPSLRDLRLHTYSSLDCSELEKIAKHVPKLETLSFVSRKEENSTWTLRALESFRYLTSVIGLGHTKFSAREILYWVDYLKCHQRLGGFSLFLPSQDRPSWYRGVRAADNTIHDRNDPATASLREILNYLIVLSREDIWRGNDYEADEERMFVHFWAEITGPAGGLQLLRGSGPYEPWTGLMENMGVPLAWSVLH</sequence>
<proteinExistence type="predicted"/>
<comment type="caution">
    <text evidence="1">The sequence shown here is derived from an EMBL/GenBank/DDBJ whole genome shotgun (WGS) entry which is preliminary data.</text>
</comment>
<dbReference type="Proteomes" id="UP000070121">
    <property type="component" value="Unassembled WGS sequence"/>
</dbReference>
<dbReference type="OrthoDB" id="10028886at2759"/>
<accession>A0A135UZJ2</accession>
<evidence type="ECO:0000313" key="1">
    <source>
        <dbReference type="EMBL" id="KXH65813.1"/>
    </source>
</evidence>
<name>A0A135UZJ2_9PEZI</name>
<dbReference type="STRING" id="1209931.A0A135UZJ2"/>
<protein>
    <submittedName>
        <fullName evidence="1">Uncharacterized protein</fullName>
    </submittedName>
</protein>